<protein>
    <submittedName>
        <fullName evidence="1">Uncharacterized protein</fullName>
    </submittedName>
</protein>
<accession>A0AA36J8F7</accession>
<dbReference type="AlphaFoldDB" id="A0AA36J8F7"/>
<dbReference type="EMBL" id="CAUJNA010003369">
    <property type="protein sequence ID" value="CAJ1400378.1"/>
    <property type="molecule type" value="Genomic_DNA"/>
</dbReference>
<reference evidence="1" key="1">
    <citation type="submission" date="2023-08" db="EMBL/GenBank/DDBJ databases">
        <authorList>
            <person name="Chen Y."/>
            <person name="Shah S."/>
            <person name="Dougan E. K."/>
            <person name="Thang M."/>
            <person name="Chan C."/>
        </authorList>
    </citation>
    <scope>NUCLEOTIDE SEQUENCE</scope>
</reference>
<name>A0AA36J8F7_9DINO</name>
<feature type="non-terminal residue" evidence="1">
    <location>
        <position position="333"/>
    </location>
</feature>
<dbReference type="Proteomes" id="UP001178507">
    <property type="component" value="Unassembled WGS sequence"/>
</dbReference>
<proteinExistence type="predicted"/>
<comment type="caution">
    <text evidence="1">The sequence shown here is derived from an EMBL/GenBank/DDBJ whole genome shotgun (WGS) entry which is preliminary data.</text>
</comment>
<gene>
    <name evidence="1" type="ORF">EVOR1521_LOCUS23722</name>
</gene>
<organism evidence="1 2">
    <name type="scientific">Effrenium voratum</name>
    <dbReference type="NCBI Taxonomy" id="2562239"/>
    <lineage>
        <taxon>Eukaryota</taxon>
        <taxon>Sar</taxon>
        <taxon>Alveolata</taxon>
        <taxon>Dinophyceae</taxon>
        <taxon>Suessiales</taxon>
        <taxon>Symbiodiniaceae</taxon>
        <taxon>Effrenium</taxon>
    </lineage>
</organism>
<evidence type="ECO:0000313" key="2">
    <source>
        <dbReference type="Proteomes" id="UP001178507"/>
    </source>
</evidence>
<sequence>MWDTLEALKNLELISEKAHLEDMLVEFDKQWTALSQSTSQFLQEAEEHHEAVQLSATGIRSYTKCNGGDYSGLLEEYKQLQRKRKLLESSLQSSYSDMEQHLTLLANILVDGGLLDSHLALSARLAPQAAERIAQKAQHEAKGFFKRETMDLLQEELWAQLKDGMPKQLLLQTKGAFRLAEHLAARHLSAGLQPSEEQTTQMRSAWRMVQRRFAAMQRLVRKPEFLKKLAALSLEPLLPKAPETCGDGHLWANVTAGGENPRLLVLPKLSALQLLQAADQKETLELGKPGLILCEHKAGQWRTAPPVVESVVLCGEGGACDFPLAKVKAPETE</sequence>
<evidence type="ECO:0000313" key="1">
    <source>
        <dbReference type="EMBL" id="CAJ1400378.1"/>
    </source>
</evidence>
<keyword evidence="2" id="KW-1185">Reference proteome</keyword>